<feature type="compositionally biased region" description="Low complexity" evidence="1">
    <location>
        <begin position="69"/>
        <end position="98"/>
    </location>
</feature>
<dbReference type="EMBL" id="PHQP01000031">
    <property type="protein sequence ID" value="RAV34046.1"/>
    <property type="molecule type" value="Genomic_DNA"/>
</dbReference>
<sequence>MTEHNASVPTSAASTLPRPRCQPAIVIFGTALSLGTLSFGLIACNGDDTPGEASTAAFSNQSSAVSSSSASAGAGASASAMESTNPSPGGNQGGSPQSDAGSAATATLQAVSPESFRRGSSLYEFKAAWGGNKVVVCGANDSGTTCSGKADPSVPGVSGEAFHESRPNGITLNSQGLRYTVFEVLSPSQPALETGQQVTIGAVTCAKPADQVLRCSSGSNSFTISGPERTINTIGLVSRA</sequence>
<evidence type="ECO:0000313" key="3">
    <source>
        <dbReference type="Proteomes" id="UP000251047"/>
    </source>
</evidence>
<organism evidence="2 3">
    <name type="scientific">Corynebacterium heidelbergense</name>
    <dbReference type="NCBI Taxonomy" id="2055947"/>
    <lineage>
        <taxon>Bacteria</taxon>
        <taxon>Bacillati</taxon>
        <taxon>Actinomycetota</taxon>
        <taxon>Actinomycetes</taxon>
        <taxon>Mycobacteriales</taxon>
        <taxon>Corynebacteriaceae</taxon>
        <taxon>Corynebacterium</taxon>
    </lineage>
</organism>
<dbReference type="Proteomes" id="UP000251047">
    <property type="component" value="Unassembled WGS sequence"/>
</dbReference>
<reference evidence="2 3" key="1">
    <citation type="journal article" date="2018" name="Syst. Appl. Microbiol.">
        <title>Corynebacterium heidelbergense sp. nov., isolated from the preen glands of Egyptian geese (Alopochen aegyptiacus).</title>
        <authorList>
            <person name="Braun M.S."/>
            <person name="Wang E."/>
            <person name="Zimmermann S."/>
            <person name="Wink M."/>
        </authorList>
    </citation>
    <scope>NUCLEOTIDE SEQUENCE [LARGE SCALE GENOMIC DNA]</scope>
    <source>
        <strain evidence="2 3">DSM 104638</strain>
    </source>
</reference>
<dbReference type="AlphaFoldDB" id="A0A364VBV5"/>
<evidence type="ECO:0000313" key="2">
    <source>
        <dbReference type="EMBL" id="RAV34046.1"/>
    </source>
</evidence>
<evidence type="ECO:0000256" key="1">
    <source>
        <dbReference type="SAM" id="MobiDB-lite"/>
    </source>
</evidence>
<proteinExistence type="predicted"/>
<comment type="caution">
    <text evidence="2">The sequence shown here is derived from an EMBL/GenBank/DDBJ whole genome shotgun (WGS) entry which is preliminary data.</text>
</comment>
<accession>A0A364VBV5</accession>
<feature type="region of interest" description="Disordered" evidence="1">
    <location>
        <begin position="145"/>
        <end position="166"/>
    </location>
</feature>
<protein>
    <submittedName>
        <fullName evidence="2">Uncharacterized protein</fullName>
    </submittedName>
</protein>
<feature type="region of interest" description="Disordered" evidence="1">
    <location>
        <begin position="69"/>
        <end position="108"/>
    </location>
</feature>
<name>A0A364VBV5_9CORY</name>
<dbReference type="RefSeq" id="WP_112769457.1">
    <property type="nucleotide sequence ID" value="NZ_CP063191.1"/>
</dbReference>
<gene>
    <name evidence="2" type="ORF">CWC39_05225</name>
</gene>